<dbReference type="AlphaFoldDB" id="A0A1Y2MAE2"/>
<sequence>MSKKRKATIDTLSEAEDKTPRRVKRTKTSTTGYTRKSAPAKPASVKKGKAMRKIPATEDLDDSEDEFVPDSDSGSESEYN</sequence>
<dbReference type="InParanoid" id="A0A1Y2MAE2"/>
<feature type="compositionally biased region" description="Acidic residues" evidence="1">
    <location>
        <begin position="58"/>
        <end position="80"/>
    </location>
</feature>
<protein>
    <submittedName>
        <fullName evidence="2">Uncharacterized protein</fullName>
    </submittedName>
</protein>
<keyword evidence="3" id="KW-1185">Reference proteome</keyword>
<dbReference type="Proteomes" id="UP000193240">
    <property type="component" value="Unassembled WGS sequence"/>
</dbReference>
<name>A0A1Y2MAE2_EPING</name>
<evidence type="ECO:0000313" key="2">
    <source>
        <dbReference type="EMBL" id="OSS53074.1"/>
    </source>
</evidence>
<reference evidence="2 3" key="1">
    <citation type="journal article" date="2017" name="Genome Announc.">
        <title>Genome sequence of the saprophytic ascomycete Epicoccum nigrum ICMP 19927 strain isolated from New Zealand.</title>
        <authorList>
            <person name="Fokin M."/>
            <person name="Fleetwood D."/>
            <person name="Weir B.S."/>
            <person name="Villas-Boas S.G."/>
        </authorList>
    </citation>
    <scope>NUCLEOTIDE SEQUENCE [LARGE SCALE GENOMIC DNA]</scope>
    <source>
        <strain evidence="2 3">ICMP 19927</strain>
    </source>
</reference>
<evidence type="ECO:0000256" key="1">
    <source>
        <dbReference type="SAM" id="MobiDB-lite"/>
    </source>
</evidence>
<organism evidence="2 3">
    <name type="scientific">Epicoccum nigrum</name>
    <name type="common">Soil fungus</name>
    <name type="synonym">Epicoccum purpurascens</name>
    <dbReference type="NCBI Taxonomy" id="105696"/>
    <lineage>
        <taxon>Eukaryota</taxon>
        <taxon>Fungi</taxon>
        <taxon>Dikarya</taxon>
        <taxon>Ascomycota</taxon>
        <taxon>Pezizomycotina</taxon>
        <taxon>Dothideomycetes</taxon>
        <taxon>Pleosporomycetidae</taxon>
        <taxon>Pleosporales</taxon>
        <taxon>Pleosporineae</taxon>
        <taxon>Didymellaceae</taxon>
        <taxon>Epicoccum</taxon>
    </lineage>
</organism>
<feature type="region of interest" description="Disordered" evidence="1">
    <location>
        <begin position="1"/>
        <end position="80"/>
    </location>
</feature>
<accession>A0A1Y2MAE2</accession>
<evidence type="ECO:0000313" key="3">
    <source>
        <dbReference type="Proteomes" id="UP000193240"/>
    </source>
</evidence>
<proteinExistence type="predicted"/>
<dbReference type="EMBL" id="KZ107839">
    <property type="protein sequence ID" value="OSS53074.1"/>
    <property type="molecule type" value="Genomic_DNA"/>
</dbReference>
<gene>
    <name evidence="2" type="ORF">B5807_02274</name>
</gene>